<dbReference type="GO" id="GO:0008483">
    <property type="term" value="F:transaminase activity"/>
    <property type="evidence" value="ECO:0007669"/>
    <property type="project" value="InterPro"/>
</dbReference>
<accession>A0A382FSR2</accession>
<evidence type="ECO:0000313" key="3">
    <source>
        <dbReference type="EMBL" id="SVB66126.1"/>
    </source>
</evidence>
<dbReference type="InterPro" id="IPR015424">
    <property type="entry name" value="PyrdxlP-dep_Trfase"/>
</dbReference>
<feature type="non-terminal residue" evidence="3">
    <location>
        <position position="1"/>
    </location>
</feature>
<dbReference type="InterPro" id="IPR015422">
    <property type="entry name" value="PyrdxlP-dep_Trfase_small"/>
</dbReference>
<dbReference type="PANTHER" id="PTHR11986:SF18">
    <property type="entry name" value="ORNITHINE AMINOTRANSFERASE, MITOCHONDRIAL"/>
    <property type="match status" value="1"/>
</dbReference>
<dbReference type="EMBL" id="UINC01051684">
    <property type="protein sequence ID" value="SVB66126.1"/>
    <property type="molecule type" value="Genomic_DNA"/>
</dbReference>
<dbReference type="Gene3D" id="3.90.1150.10">
    <property type="entry name" value="Aspartate Aminotransferase, domain 1"/>
    <property type="match status" value="1"/>
</dbReference>
<dbReference type="Gene3D" id="3.40.640.10">
    <property type="entry name" value="Type I PLP-dependent aspartate aminotransferase-like (Major domain)"/>
    <property type="match status" value="1"/>
</dbReference>
<organism evidence="3">
    <name type="scientific">marine metagenome</name>
    <dbReference type="NCBI Taxonomy" id="408172"/>
    <lineage>
        <taxon>unclassified sequences</taxon>
        <taxon>metagenomes</taxon>
        <taxon>ecological metagenomes</taxon>
    </lineage>
</organism>
<dbReference type="PROSITE" id="PS00600">
    <property type="entry name" value="AA_TRANSFER_CLASS_3"/>
    <property type="match status" value="1"/>
</dbReference>
<sequence>PIQGEAGIVIPDPSWLPKAREICTENNVLLILDEVQSGLGRTGKMFAYEHSSIRPDGLILGKALGGGLLPVSCFLSSKEVMQWFTPGSHGSTFGGFSLAAAIGKRSIELIEEEQLAQNSMNLGNYFLNQLKEISSPIILEVRGKGLWIGIEIDTKIISGRELCKRLLTRGILSKETHDSVIRFAPPLVITKKEIDWALEIFNKVISEIQAEQQN</sequence>
<keyword evidence="2" id="KW-0663">Pyridoxal phosphate</keyword>
<dbReference type="UniPathway" id="UPA00098">
    <property type="reaction ID" value="UER00358"/>
</dbReference>
<dbReference type="PANTHER" id="PTHR11986">
    <property type="entry name" value="AMINOTRANSFERASE CLASS III"/>
    <property type="match status" value="1"/>
</dbReference>
<dbReference type="GO" id="GO:0042802">
    <property type="term" value="F:identical protein binding"/>
    <property type="evidence" value="ECO:0007669"/>
    <property type="project" value="TreeGrafter"/>
</dbReference>
<dbReference type="GO" id="GO:0030170">
    <property type="term" value="F:pyridoxal phosphate binding"/>
    <property type="evidence" value="ECO:0007669"/>
    <property type="project" value="InterPro"/>
</dbReference>
<dbReference type="InterPro" id="IPR049704">
    <property type="entry name" value="Aminotrans_3_PPA_site"/>
</dbReference>
<name>A0A382FSR2_9ZZZZ</name>
<proteinExistence type="predicted"/>
<dbReference type="InterPro" id="IPR005814">
    <property type="entry name" value="Aminotrans_3"/>
</dbReference>
<gene>
    <name evidence="3" type="ORF">METZ01_LOCUS218980</name>
</gene>
<dbReference type="GO" id="GO:0055129">
    <property type="term" value="P:L-proline biosynthetic process"/>
    <property type="evidence" value="ECO:0007669"/>
    <property type="project" value="UniProtKB-UniPathway"/>
</dbReference>
<comment type="cofactor">
    <cofactor evidence="1">
        <name>pyridoxal 5'-phosphate</name>
        <dbReference type="ChEBI" id="CHEBI:597326"/>
    </cofactor>
</comment>
<protein>
    <submittedName>
        <fullName evidence="3">Uncharacterized protein</fullName>
    </submittedName>
</protein>
<reference evidence="3" key="1">
    <citation type="submission" date="2018-05" db="EMBL/GenBank/DDBJ databases">
        <authorList>
            <person name="Lanie J.A."/>
            <person name="Ng W.-L."/>
            <person name="Kazmierczak K.M."/>
            <person name="Andrzejewski T.M."/>
            <person name="Davidsen T.M."/>
            <person name="Wayne K.J."/>
            <person name="Tettelin H."/>
            <person name="Glass J.I."/>
            <person name="Rusch D."/>
            <person name="Podicherti R."/>
            <person name="Tsui H.-C.T."/>
            <person name="Winkler M.E."/>
        </authorList>
    </citation>
    <scope>NUCLEOTIDE SEQUENCE</scope>
</reference>
<dbReference type="InterPro" id="IPR015421">
    <property type="entry name" value="PyrdxlP-dep_Trfase_major"/>
</dbReference>
<dbReference type="Pfam" id="PF00202">
    <property type="entry name" value="Aminotran_3"/>
    <property type="match status" value="1"/>
</dbReference>
<dbReference type="SUPFAM" id="SSF53383">
    <property type="entry name" value="PLP-dependent transferases"/>
    <property type="match status" value="1"/>
</dbReference>
<dbReference type="InterPro" id="IPR050103">
    <property type="entry name" value="Class-III_PLP-dep_AT"/>
</dbReference>
<dbReference type="AlphaFoldDB" id="A0A382FSR2"/>
<evidence type="ECO:0000256" key="1">
    <source>
        <dbReference type="ARBA" id="ARBA00001933"/>
    </source>
</evidence>
<evidence type="ECO:0000256" key="2">
    <source>
        <dbReference type="ARBA" id="ARBA00022898"/>
    </source>
</evidence>